<name>A0ABZ2Y295_9RHOB</name>
<organism evidence="1 2">
    <name type="scientific">Aliisedimentitalea scapharcae</name>
    <dbReference type="NCBI Taxonomy" id="1524259"/>
    <lineage>
        <taxon>Bacteria</taxon>
        <taxon>Pseudomonadati</taxon>
        <taxon>Pseudomonadota</taxon>
        <taxon>Alphaproteobacteria</taxon>
        <taxon>Rhodobacterales</taxon>
        <taxon>Roseobacteraceae</taxon>
        <taxon>Aliisedimentitalea</taxon>
    </lineage>
</organism>
<sequence>MGLEDTIQKLDKYLKRLKKGKTKKIKPAHLEKIKRKLTTKQDMLKTELAETTKPSKRERLEGKLQIVQEQLGRAHWLSQQLSEP</sequence>
<keyword evidence="1" id="KW-0614">Plasmid</keyword>
<protein>
    <submittedName>
        <fullName evidence="1">Uncharacterized protein</fullName>
    </submittedName>
</protein>
<proteinExistence type="predicted"/>
<reference evidence="1 2" key="1">
    <citation type="submission" date="2023-04" db="EMBL/GenBank/DDBJ databases">
        <title>Complete genome sequence of Alisedimentitalea scapharcae.</title>
        <authorList>
            <person name="Rong J.-C."/>
            <person name="Yi M.-L."/>
            <person name="Zhao Q."/>
        </authorList>
    </citation>
    <scope>NUCLEOTIDE SEQUENCE [LARGE SCALE GENOMIC DNA]</scope>
    <source>
        <strain evidence="1 2">KCTC 42119</strain>
        <plasmid evidence="1 2">unnamed4</plasmid>
    </source>
</reference>
<keyword evidence="2" id="KW-1185">Reference proteome</keyword>
<dbReference type="RefSeq" id="WP_343211935.1">
    <property type="nucleotide sequence ID" value="NZ_CP123585.1"/>
</dbReference>
<geneLocation type="plasmid" evidence="1 2">
    <name>unnamed4</name>
</geneLocation>
<dbReference type="EMBL" id="CP123585">
    <property type="protein sequence ID" value="WZK91229.1"/>
    <property type="molecule type" value="Genomic_DNA"/>
</dbReference>
<accession>A0ABZ2Y295</accession>
<dbReference type="Proteomes" id="UP001623232">
    <property type="component" value="Plasmid unnamed4"/>
</dbReference>
<evidence type="ECO:0000313" key="1">
    <source>
        <dbReference type="EMBL" id="WZK91229.1"/>
    </source>
</evidence>
<gene>
    <name evidence="1" type="ORF">QEZ52_20810</name>
</gene>
<evidence type="ECO:0000313" key="2">
    <source>
        <dbReference type="Proteomes" id="UP001623232"/>
    </source>
</evidence>